<evidence type="ECO:0000256" key="6">
    <source>
        <dbReference type="ARBA" id="ARBA00023015"/>
    </source>
</evidence>
<dbReference type="FunFam" id="3.30.160.60:FF:000141">
    <property type="entry name" value="C2H2 zinc finger protein"/>
    <property type="match status" value="1"/>
</dbReference>
<dbReference type="Gene3D" id="3.30.160.60">
    <property type="entry name" value="Classic Zinc Finger"/>
    <property type="match status" value="2"/>
</dbReference>
<dbReference type="GO" id="GO:0000981">
    <property type="term" value="F:DNA-binding transcription factor activity, RNA polymerase II-specific"/>
    <property type="evidence" value="ECO:0007669"/>
    <property type="project" value="InterPro"/>
</dbReference>
<evidence type="ECO:0000256" key="10">
    <source>
        <dbReference type="SAM" id="MobiDB-lite"/>
    </source>
</evidence>
<feature type="domain" description="C2H2-type" evidence="11">
    <location>
        <begin position="431"/>
        <end position="459"/>
    </location>
</feature>
<feature type="domain" description="C2H2-type" evidence="11">
    <location>
        <begin position="460"/>
        <end position="482"/>
    </location>
</feature>
<keyword evidence="7" id="KW-0804">Transcription</keyword>
<evidence type="ECO:0000256" key="4">
    <source>
        <dbReference type="ARBA" id="ARBA00022771"/>
    </source>
</evidence>
<dbReference type="SUPFAM" id="SSF57667">
    <property type="entry name" value="beta-beta-alpha zinc fingers"/>
    <property type="match status" value="1"/>
</dbReference>
<dbReference type="GO" id="GO:0000978">
    <property type="term" value="F:RNA polymerase II cis-regulatory region sequence-specific DNA binding"/>
    <property type="evidence" value="ECO:0007669"/>
    <property type="project" value="InterPro"/>
</dbReference>
<keyword evidence="3" id="KW-0677">Repeat</keyword>
<keyword evidence="2" id="KW-0479">Metal-binding</keyword>
<evidence type="ECO:0000256" key="1">
    <source>
        <dbReference type="ARBA" id="ARBA00004123"/>
    </source>
</evidence>
<dbReference type="PROSITE" id="PS50157">
    <property type="entry name" value="ZINC_FINGER_C2H2_2"/>
    <property type="match status" value="2"/>
</dbReference>
<dbReference type="PANTHER" id="PTHR40626">
    <property type="entry name" value="MIP31509P"/>
    <property type="match status" value="1"/>
</dbReference>
<dbReference type="AlphaFoldDB" id="A0AAE8STR6"/>
<dbReference type="SMART" id="SM00355">
    <property type="entry name" value="ZnF_C2H2"/>
    <property type="match status" value="2"/>
</dbReference>
<keyword evidence="5" id="KW-0862">Zinc</keyword>
<keyword evidence="4 9" id="KW-0863">Zinc-finger</keyword>
<dbReference type="GO" id="GO:0008270">
    <property type="term" value="F:zinc ion binding"/>
    <property type="evidence" value="ECO:0007669"/>
    <property type="project" value="UniProtKB-KW"/>
</dbReference>
<dbReference type="InterPro" id="IPR013087">
    <property type="entry name" value="Znf_C2H2_type"/>
</dbReference>
<dbReference type="Proteomes" id="UP001187682">
    <property type="component" value="Unassembled WGS sequence"/>
</dbReference>
<comment type="caution">
    <text evidence="12">The sequence shown here is derived from an EMBL/GenBank/DDBJ whole genome shotgun (WGS) entry which is preliminary data.</text>
</comment>
<reference evidence="12" key="1">
    <citation type="submission" date="2018-03" db="EMBL/GenBank/DDBJ databases">
        <authorList>
            <person name="Guldener U."/>
        </authorList>
    </citation>
    <scope>NUCLEOTIDE SEQUENCE</scope>
</reference>
<feature type="region of interest" description="Disordered" evidence="10">
    <location>
        <begin position="525"/>
        <end position="548"/>
    </location>
</feature>
<dbReference type="FunFam" id="3.30.160.60:FF:000010">
    <property type="entry name" value="Zinc finger protein 34"/>
    <property type="match status" value="1"/>
</dbReference>
<dbReference type="PROSITE" id="PS00028">
    <property type="entry name" value="ZINC_FINGER_C2H2_1"/>
    <property type="match status" value="2"/>
</dbReference>
<feature type="compositionally biased region" description="Low complexity" evidence="10">
    <location>
        <begin position="526"/>
        <end position="535"/>
    </location>
</feature>
<evidence type="ECO:0000256" key="2">
    <source>
        <dbReference type="ARBA" id="ARBA00022723"/>
    </source>
</evidence>
<evidence type="ECO:0000256" key="5">
    <source>
        <dbReference type="ARBA" id="ARBA00022833"/>
    </source>
</evidence>
<name>A0AAE8STR6_9PEZI</name>
<feature type="region of interest" description="Disordered" evidence="10">
    <location>
        <begin position="328"/>
        <end position="424"/>
    </location>
</feature>
<proteinExistence type="predicted"/>
<evidence type="ECO:0000256" key="9">
    <source>
        <dbReference type="PROSITE-ProRule" id="PRU00042"/>
    </source>
</evidence>
<organism evidence="12 13">
    <name type="scientific">Cephalotrichum gorgonifer</name>
    <dbReference type="NCBI Taxonomy" id="2041049"/>
    <lineage>
        <taxon>Eukaryota</taxon>
        <taxon>Fungi</taxon>
        <taxon>Dikarya</taxon>
        <taxon>Ascomycota</taxon>
        <taxon>Pezizomycotina</taxon>
        <taxon>Sordariomycetes</taxon>
        <taxon>Hypocreomycetidae</taxon>
        <taxon>Microascales</taxon>
        <taxon>Microascaceae</taxon>
        <taxon>Cephalotrichum</taxon>
    </lineage>
</organism>
<dbReference type="GO" id="GO:0005634">
    <property type="term" value="C:nucleus"/>
    <property type="evidence" value="ECO:0007669"/>
    <property type="project" value="UniProtKB-SubCell"/>
</dbReference>
<gene>
    <name evidence="12" type="ORF">DNG_03616</name>
</gene>
<sequence>MDPAMMTAQAVAQAPCYFYNPEHKQDGRQHGHFHPGMQHMMYPTVPTLPSTPMYSRPNSAGSQPHGQAIYSNTQASTMTPMTSPQSISHKPTIMVETDDRYFPSTPPLSTSGSVVGSPNSYDVLQTPMNPMFSGLDGMGGMKEMFQPADHFAVDPASGSSPPLSPVYLPQSQLSEPTHTDSASLFSSASACPSLSPSPSHYARSISSEQNVDFCDPRNLTVGLSPALSLDFSGLSEEEGKLESDPLAAAATQATFDFGAVIPDLPPFEDSSDFEPEPDFSVLVDIDQVTASEGGRPRACTGSSVVSFGHGSFIADEELSFRESETFPFPTLPSPVHPAAAATATDSHRDKRVKKSPAIKEETRKMPAVNTAASGTESAKTKQASPAQEDRSGSVDDSKSSEGSEGAGVVNPAPANRRGRKQSLTEDPSKTFVCELCNRRFRRQEHLKRHYRSLHTHDKPFECTDCGKTFSRSDNLAQHARTHGSGAIVMDLIDDPEAAMYNATLMGTGEDYQDLGKVLFQVAADMSGSSCDGSSGEESDGKKKRKRSE</sequence>
<keyword evidence="13" id="KW-1185">Reference proteome</keyword>
<protein>
    <submittedName>
        <fullName evidence="12">Related to cutinase G-box binding protein</fullName>
    </submittedName>
</protein>
<evidence type="ECO:0000259" key="11">
    <source>
        <dbReference type="PROSITE" id="PS50157"/>
    </source>
</evidence>
<keyword evidence="8" id="KW-0539">Nucleus</keyword>
<dbReference type="Pfam" id="PF00096">
    <property type="entry name" value="zf-C2H2"/>
    <property type="match status" value="2"/>
</dbReference>
<dbReference type="InterPro" id="IPR051059">
    <property type="entry name" value="VerF-like"/>
</dbReference>
<dbReference type="GO" id="GO:0000785">
    <property type="term" value="C:chromatin"/>
    <property type="evidence" value="ECO:0007669"/>
    <property type="project" value="TreeGrafter"/>
</dbReference>
<evidence type="ECO:0000256" key="3">
    <source>
        <dbReference type="ARBA" id="ARBA00022737"/>
    </source>
</evidence>
<evidence type="ECO:0000256" key="7">
    <source>
        <dbReference type="ARBA" id="ARBA00023163"/>
    </source>
</evidence>
<comment type="subcellular location">
    <subcellularLocation>
        <location evidence="1">Nucleus</location>
    </subcellularLocation>
</comment>
<dbReference type="InterPro" id="IPR036236">
    <property type="entry name" value="Znf_C2H2_sf"/>
</dbReference>
<dbReference type="EMBL" id="ONZQ02000004">
    <property type="protein sequence ID" value="SPO00868.1"/>
    <property type="molecule type" value="Genomic_DNA"/>
</dbReference>
<evidence type="ECO:0000313" key="13">
    <source>
        <dbReference type="Proteomes" id="UP001187682"/>
    </source>
</evidence>
<feature type="compositionally biased region" description="Basic and acidic residues" evidence="10">
    <location>
        <begin position="387"/>
        <end position="401"/>
    </location>
</feature>
<evidence type="ECO:0000256" key="8">
    <source>
        <dbReference type="ARBA" id="ARBA00023242"/>
    </source>
</evidence>
<feature type="compositionally biased region" description="Polar residues" evidence="10">
    <location>
        <begin position="370"/>
        <end position="385"/>
    </location>
</feature>
<accession>A0AAE8STR6</accession>
<evidence type="ECO:0000313" key="12">
    <source>
        <dbReference type="EMBL" id="SPO00868.1"/>
    </source>
</evidence>
<dbReference type="PANTHER" id="PTHR40626:SF11">
    <property type="entry name" value="ZINC FINGER PROTEIN YPR022C"/>
    <property type="match status" value="1"/>
</dbReference>
<keyword evidence="6" id="KW-0805">Transcription regulation</keyword>